<evidence type="ECO:0000256" key="5">
    <source>
        <dbReference type="ARBA" id="ARBA00012863"/>
    </source>
</evidence>
<dbReference type="GO" id="GO:0050897">
    <property type="term" value="F:cobalt ion binding"/>
    <property type="evidence" value="ECO:0007669"/>
    <property type="project" value="InterPro"/>
</dbReference>
<comment type="subunit">
    <text evidence="4">Homotetramer.</text>
</comment>
<dbReference type="RefSeq" id="WP_245681058.1">
    <property type="nucleotide sequence ID" value="NZ_FNAD01000017.1"/>
</dbReference>
<dbReference type="InterPro" id="IPR011059">
    <property type="entry name" value="Metal-dep_hydrolase_composite"/>
</dbReference>
<dbReference type="InterPro" id="IPR006680">
    <property type="entry name" value="Amidohydro-rel"/>
</dbReference>
<feature type="domain" description="Amidohydrolase-related" evidence="11">
    <location>
        <begin position="64"/>
        <end position="434"/>
    </location>
</feature>
<evidence type="ECO:0000313" key="13">
    <source>
        <dbReference type="Proteomes" id="UP000198949"/>
    </source>
</evidence>
<dbReference type="SUPFAM" id="SSF51338">
    <property type="entry name" value="Composite domain of metallo-dependent hydrolases"/>
    <property type="match status" value="1"/>
</dbReference>
<dbReference type="FunFam" id="3.20.20.140:FF:000032">
    <property type="entry name" value="Allantoinase Dal1"/>
    <property type="match status" value="1"/>
</dbReference>
<name>A0A1G7BPD3_9ACTN</name>
<evidence type="ECO:0000256" key="2">
    <source>
        <dbReference type="ARBA" id="ARBA00004968"/>
    </source>
</evidence>
<evidence type="ECO:0000256" key="9">
    <source>
        <dbReference type="ARBA" id="ARBA00022833"/>
    </source>
</evidence>
<evidence type="ECO:0000256" key="6">
    <source>
        <dbReference type="ARBA" id="ARBA00022631"/>
    </source>
</evidence>
<protein>
    <recommendedName>
        <fullName evidence="5">allantoinase</fullName>
        <ecNumber evidence="5">3.5.2.5</ecNumber>
    </recommendedName>
</protein>
<evidence type="ECO:0000256" key="10">
    <source>
        <dbReference type="SAM" id="MobiDB-lite"/>
    </source>
</evidence>
<keyword evidence="7" id="KW-0479">Metal-binding</keyword>
<keyword evidence="9" id="KW-0862">Zinc</keyword>
<dbReference type="STRING" id="58114.SAMN05216270_11786"/>
<dbReference type="AlphaFoldDB" id="A0A1G7BPD3"/>
<evidence type="ECO:0000256" key="1">
    <source>
        <dbReference type="ARBA" id="ARBA00001947"/>
    </source>
</evidence>
<dbReference type="Gene3D" id="3.20.20.140">
    <property type="entry name" value="Metal-dependent hydrolases"/>
    <property type="match status" value="1"/>
</dbReference>
<keyword evidence="8" id="KW-0378">Hydrolase</keyword>
<reference evidence="13" key="1">
    <citation type="submission" date="2016-10" db="EMBL/GenBank/DDBJ databases">
        <authorList>
            <person name="Varghese N."/>
            <person name="Submissions S."/>
        </authorList>
    </citation>
    <scope>NUCLEOTIDE SEQUENCE [LARGE SCALE GENOMIC DNA]</scope>
    <source>
        <strain evidence="13">CGMCC 4.3516</strain>
    </source>
</reference>
<comment type="cofactor">
    <cofactor evidence="1">
        <name>Zn(2+)</name>
        <dbReference type="ChEBI" id="CHEBI:29105"/>
    </cofactor>
</comment>
<dbReference type="GO" id="GO:0004038">
    <property type="term" value="F:allantoinase activity"/>
    <property type="evidence" value="ECO:0007669"/>
    <property type="project" value="UniProtKB-EC"/>
</dbReference>
<dbReference type="PANTHER" id="PTHR43668:SF2">
    <property type="entry name" value="ALLANTOINASE"/>
    <property type="match status" value="1"/>
</dbReference>
<evidence type="ECO:0000259" key="11">
    <source>
        <dbReference type="Pfam" id="PF01979"/>
    </source>
</evidence>
<dbReference type="EMBL" id="FNAD01000017">
    <property type="protein sequence ID" value="SDE28988.1"/>
    <property type="molecule type" value="Genomic_DNA"/>
</dbReference>
<evidence type="ECO:0000313" key="12">
    <source>
        <dbReference type="EMBL" id="SDE28988.1"/>
    </source>
</evidence>
<evidence type="ECO:0000256" key="7">
    <source>
        <dbReference type="ARBA" id="ARBA00022723"/>
    </source>
</evidence>
<dbReference type="GO" id="GO:0008270">
    <property type="term" value="F:zinc ion binding"/>
    <property type="evidence" value="ECO:0007669"/>
    <property type="project" value="InterPro"/>
</dbReference>
<accession>A0A1G7BPD3</accession>
<feature type="region of interest" description="Disordered" evidence="10">
    <location>
        <begin position="431"/>
        <end position="450"/>
    </location>
</feature>
<evidence type="ECO:0000256" key="3">
    <source>
        <dbReference type="ARBA" id="ARBA00010368"/>
    </source>
</evidence>
<dbReference type="EC" id="3.5.2.5" evidence="5"/>
<evidence type="ECO:0000256" key="8">
    <source>
        <dbReference type="ARBA" id="ARBA00022801"/>
    </source>
</evidence>
<dbReference type="NCBIfam" id="TIGR03178">
    <property type="entry name" value="allantoinase"/>
    <property type="match status" value="1"/>
</dbReference>
<keyword evidence="13" id="KW-1185">Reference proteome</keyword>
<dbReference type="Proteomes" id="UP000198949">
    <property type="component" value="Unassembled WGS sequence"/>
</dbReference>
<organism evidence="12 13">
    <name type="scientific">Glycomyces harbinensis</name>
    <dbReference type="NCBI Taxonomy" id="58114"/>
    <lineage>
        <taxon>Bacteria</taxon>
        <taxon>Bacillati</taxon>
        <taxon>Actinomycetota</taxon>
        <taxon>Actinomycetes</taxon>
        <taxon>Glycomycetales</taxon>
        <taxon>Glycomycetaceae</taxon>
        <taxon>Glycomyces</taxon>
    </lineage>
</organism>
<dbReference type="InterPro" id="IPR032466">
    <property type="entry name" value="Metal_Hydrolase"/>
</dbReference>
<dbReference type="Pfam" id="PF01979">
    <property type="entry name" value="Amidohydro_1"/>
    <property type="match status" value="1"/>
</dbReference>
<comment type="similarity">
    <text evidence="3">Belongs to the metallo-dependent hydrolases superfamily. Allantoinase family.</text>
</comment>
<evidence type="ECO:0000256" key="4">
    <source>
        <dbReference type="ARBA" id="ARBA00011881"/>
    </source>
</evidence>
<proteinExistence type="inferred from homology"/>
<comment type="pathway">
    <text evidence="2">Nitrogen metabolism; (S)-allantoin degradation; allantoate from (S)-allantoin: step 1/1.</text>
</comment>
<dbReference type="PANTHER" id="PTHR43668">
    <property type="entry name" value="ALLANTOINASE"/>
    <property type="match status" value="1"/>
</dbReference>
<keyword evidence="6" id="KW-0659">Purine metabolism</keyword>
<gene>
    <name evidence="12" type="ORF">SAMN05216270_11786</name>
</gene>
<sequence>MMTDPYDISAPVVYDLVLRSRRTVLPDGERPAAVAIAGEHIAVIGDYDEPIAARRTTDLGDLALLPGLVDTHVHINEPGRTEWEGFASATKAAAAGGVTTIIDMPLNSLPPTVDTGALAAKRAAAKGRTWIDVGFWGGAIPGNDAELKRLHDAGVFGFKCFTAPSGVDEFPHLDTAGLHRACATVASLGALLIAHAEDPAHLREPDTAPSFDRFLASRPATAETSAVSEVIAAARATGARVHLLHLAAADALDLVHRARLDGVRITAETCPHYLALTAEQIPDGATAFKCCPPIRGEANREALWAGLIDGRIDIVVSDHSPSPATMKTGDFATSWGGIASLQIGLPVTWTEASTRGLALTDLARWMASGPADLAGLDRKGRIATGADADLVAFDPDAEWTVRAADLHHRHPVTPYDGRRLRGAVATTWLRGKPVDVHGPPRGRQLRRSPR</sequence>
<dbReference type="GO" id="GO:0005737">
    <property type="term" value="C:cytoplasm"/>
    <property type="evidence" value="ECO:0007669"/>
    <property type="project" value="TreeGrafter"/>
</dbReference>
<dbReference type="GO" id="GO:0006145">
    <property type="term" value="P:purine nucleobase catabolic process"/>
    <property type="evidence" value="ECO:0007669"/>
    <property type="project" value="TreeGrafter"/>
</dbReference>
<dbReference type="SUPFAM" id="SSF51556">
    <property type="entry name" value="Metallo-dependent hydrolases"/>
    <property type="match status" value="1"/>
</dbReference>
<dbReference type="InterPro" id="IPR017593">
    <property type="entry name" value="Allantoinase"/>
</dbReference>
<dbReference type="GO" id="GO:0000256">
    <property type="term" value="P:allantoin catabolic process"/>
    <property type="evidence" value="ECO:0007669"/>
    <property type="project" value="InterPro"/>
</dbReference>
<dbReference type="InterPro" id="IPR050138">
    <property type="entry name" value="DHOase/Allantoinase_Hydrolase"/>
</dbReference>